<dbReference type="SUPFAM" id="SSF56003">
    <property type="entry name" value="Molybdenum cofactor-binding domain"/>
    <property type="match status" value="2"/>
</dbReference>
<evidence type="ECO:0000313" key="3">
    <source>
        <dbReference type="Proteomes" id="UP000548867"/>
    </source>
</evidence>
<dbReference type="PANTHER" id="PTHR47495">
    <property type="entry name" value="ALDEHYDE DEHYDROGENASE"/>
    <property type="match status" value="1"/>
</dbReference>
<protein>
    <submittedName>
        <fullName evidence="2">Isoquinoline 1-oxidoreductase beta subunit</fullName>
        <ecNumber evidence="2">1.3.99.16</ecNumber>
    </submittedName>
</protein>
<dbReference type="Proteomes" id="UP000548867">
    <property type="component" value="Unassembled WGS sequence"/>
</dbReference>
<dbReference type="InterPro" id="IPR006311">
    <property type="entry name" value="TAT_signal"/>
</dbReference>
<dbReference type="RefSeq" id="WP_183624857.1">
    <property type="nucleotide sequence ID" value="NZ_JACIDX010000006.1"/>
</dbReference>
<dbReference type="PIRSF" id="PIRSF036389">
    <property type="entry name" value="IOR_B"/>
    <property type="match status" value="1"/>
</dbReference>
<evidence type="ECO:0000313" key="2">
    <source>
        <dbReference type="EMBL" id="MBB3954955.1"/>
    </source>
</evidence>
<sequence>MSAVIDRRGFMAASLVGAGALAFEARIALAQDPGAVPLNAFIRIGADNKVTIGSKNPEIGQGIRTMLPMLIAEELDLSWDQVVIEPTLANDKIYGVQSAGGSNSTPNNWLPMRQVGAAARAMILSAAAKEWGVDASSLTTAVGKVSHAASGRSAPYAAFARGAATETAPDLAKVALKDPSRFTIIGQSKIGVDTVAITRGKPLFGIDVDMPGLIHGAIIKAPAHGATIASHDAGAALKRKGVIAVVPVNSNSVAPGKFDTLVVVADSWWTAKNAREAVKVTWNDAAQQGFSTQAYDKGAAEALAAGPQIAHAKNGDVAKALAGAAKTITADYSYPFLAHGTLEPQNCTGRWVDGKLEIWAPSQAPNNGRSDTAAMLGIKGEDITIHQTRIGGGFGRRLINDYMVMAGQVAKALPGRPVKILFDRTDDLRHDYYRPAGWHRFTAGLDAKGDLVAFRDHFVSFGKDGKPIRAAEMSPFEFPVNVLADSEIGITYLPTNLATGWLRAPTSNAVSFVYQSFMDEIAQAAGIDLPELMRRTLGAPRDLAVVPGRPVLHSGRARAVIDGVCKMAGWQGGKLAPGPKGEKRGRGFGFYFSHRGYFAEVVDITITDGANVRVDKVWACGDIGSQIINPINARHQVQGAVNEGLGQGMVEQKIEQVKGVVQAESFGDFPLIRIEQVPREIAVQFLKTDYPPTGLGEPSLPPVIPALANAIFAATGQRLRQLPLKLA</sequence>
<dbReference type="Gene3D" id="3.90.1170.50">
    <property type="entry name" value="Aldehyde oxidase/xanthine dehydrogenase, a/b hammerhead"/>
    <property type="match status" value="1"/>
</dbReference>
<proteinExistence type="predicted"/>
<organism evidence="2 3">
    <name type="scientific">Novosphingobium sediminicola</name>
    <dbReference type="NCBI Taxonomy" id="563162"/>
    <lineage>
        <taxon>Bacteria</taxon>
        <taxon>Pseudomonadati</taxon>
        <taxon>Pseudomonadota</taxon>
        <taxon>Alphaproteobacteria</taxon>
        <taxon>Sphingomonadales</taxon>
        <taxon>Sphingomonadaceae</taxon>
        <taxon>Novosphingobium</taxon>
    </lineage>
</organism>
<evidence type="ECO:0000259" key="1">
    <source>
        <dbReference type="SMART" id="SM01008"/>
    </source>
</evidence>
<feature type="domain" description="Aldehyde oxidase/xanthine dehydrogenase a/b hammerhead" evidence="1">
    <location>
        <begin position="199"/>
        <end position="286"/>
    </location>
</feature>
<keyword evidence="2" id="KW-0560">Oxidoreductase</keyword>
<accession>A0A7W6G6B1</accession>
<dbReference type="GO" id="GO:0047121">
    <property type="term" value="F:isoquinoline 1-oxidoreductase activity"/>
    <property type="evidence" value="ECO:0007669"/>
    <property type="project" value="UniProtKB-EC"/>
</dbReference>
<name>A0A7W6G6B1_9SPHN</name>
<keyword evidence="3" id="KW-1185">Reference proteome</keyword>
<dbReference type="Pfam" id="PF20256">
    <property type="entry name" value="MoCoBD_2"/>
    <property type="match status" value="2"/>
</dbReference>
<dbReference type="InterPro" id="IPR037165">
    <property type="entry name" value="AldOxase/xan_DH_Mopterin-bd_sf"/>
</dbReference>
<reference evidence="2 3" key="1">
    <citation type="submission" date="2020-08" db="EMBL/GenBank/DDBJ databases">
        <title>Genomic Encyclopedia of Type Strains, Phase IV (KMG-IV): sequencing the most valuable type-strain genomes for metagenomic binning, comparative biology and taxonomic classification.</title>
        <authorList>
            <person name="Goeker M."/>
        </authorList>
    </citation>
    <scope>NUCLEOTIDE SEQUENCE [LARGE SCALE GENOMIC DNA]</scope>
    <source>
        <strain evidence="2 3">DSM 27057</strain>
    </source>
</reference>
<dbReference type="EC" id="1.3.99.16" evidence="2"/>
<gene>
    <name evidence="2" type="ORF">GGR38_001904</name>
</gene>
<dbReference type="InterPro" id="IPR046867">
    <property type="entry name" value="AldOxase/xan_DH_MoCoBD2"/>
</dbReference>
<dbReference type="SMART" id="SM01008">
    <property type="entry name" value="Ald_Xan_dh_C"/>
    <property type="match status" value="1"/>
</dbReference>
<dbReference type="InterPro" id="IPR008274">
    <property type="entry name" value="AldOxase/xan_DH_MoCoBD1"/>
</dbReference>
<dbReference type="EMBL" id="JACIDX010000006">
    <property type="protein sequence ID" value="MBB3954955.1"/>
    <property type="molecule type" value="Genomic_DNA"/>
</dbReference>
<dbReference type="InterPro" id="IPR052516">
    <property type="entry name" value="N-heterocyclic_Hydroxylase"/>
</dbReference>
<dbReference type="PROSITE" id="PS51318">
    <property type="entry name" value="TAT"/>
    <property type="match status" value="1"/>
</dbReference>
<dbReference type="AlphaFoldDB" id="A0A7W6G6B1"/>
<dbReference type="PANTHER" id="PTHR47495:SF1">
    <property type="entry name" value="BLL3820 PROTEIN"/>
    <property type="match status" value="1"/>
</dbReference>
<dbReference type="Gene3D" id="3.30.365.10">
    <property type="entry name" value="Aldehyde oxidase/xanthine dehydrogenase, molybdopterin binding domain"/>
    <property type="match status" value="4"/>
</dbReference>
<dbReference type="InterPro" id="IPR012368">
    <property type="entry name" value="OxRdtase_Mopterin-bd_su_IorB"/>
</dbReference>
<comment type="caution">
    <text evidence="2">The sequence shown here is derived from an EMBL/GenBank/DDBJ whole genome shotgun (WGS) entry which is preliminary data.</text>
</comment>
<dbReference type="InterPro" id="IPR000674">
    <property type="entry name" value="Ald_Oxase/Xan_DH_a/b"/>
</dbReference>
<dbReference type="Pfam" id="PF02738">
    <property type="entry name" value="MoCoBD_1"/>
    <property type="match status" value="1"/>
</dbReference>